<evidence type="ECO:0000313" key="3">
    <source>
        <dbReference type="Proteomes" id="UP001221757"/>
    </source>
</evidence>
<reference evidence="2" key="1">
    <citation type="submission" date="2023-03" db="EMBL/GenBank/DDBJ databases">
        <title>Massive genome expansion in bonnet fungi (Mycena s.s.) driven by repeated elements and novel gene families across ecological guilds.</title>
        <authorList>
            <consortium name="Lawrence Berkeley National Laboratory"/>
            <person name="Harder C.B."/>
            <person name="Miyauchi S."/>
            <person name="Viragh M."/>
            <person name="Kuo A."/>
            <person name="Thoen E."/>
            <person name="Andreopoulos B."/>
            <person name="Lu D."/>
            <person name="Skrede I."/>
            <person name="Drula E."/>
            <person name="Henrissat B."/>
            <person name="Morin E."/>
            <person name="Kohler A."/>
            <person name="Barry K."/>
            <person name="LaButti K."/>
            <person name="Morin E."/>
            <person name="Salamov A."/>
            <person name="Lipzen A."/>
            <person name="Mereny Z."/>
            <person name="Hegedus B."/>
            <person name="Baldrian P."/>
            <person name="Stursova M."/>
            <person name="Weitz H."/>
            <person name="Taylor A."/>
            <person name="Grigoriev I.V."/>
            <person name="Nagy L.G."/>
            <person name="Martin F."/>
            <person name="Kauserud H."/>
        </authorList>
    </citation>
    <scope>NUCLEOTIDE SEQUENCE</scope>
    <source>
        <strain evidence="2">CBHHK067</strain>
    </source>
</reference>
<evidence type="ECO:0000256" key="1">
    <source>
        <dbReference type="SAM" id="MobiDB-lite"/>
    </source>
</evidence>
<dbReference type="EMBL" id="JARKIE010000136">
    <property type="protein sequence ID" value="KAJ7677596.1"/>
    <property type="molecule type" value="Genomic_DNA"/>
</dbReference>
<organism evidence="2 3">
    <name type="scientific">Mycena rosella</name>
    <name type="common">Pink bonnet</name>
    <name type="synonym">Agaricus rosellus</name>
    <dbReference type="NCBI Taxonomy" id="1033263"/>
    <lineage>
        <taxon>Eukaryota</taxon>
        <taxon>Fungi</taxon>
        <taxon>Dikarya</taxon>
        <taxon>Basidiomycota</taxon>
        <taxon>Agaricomycotina</taxon>
        <taxon>Agaricomycetes</taxon>
        <taxon>Agaricomycetidae</taxon>
        <taxon>Agaricales</taxon>
        <taxon>Marasmiineae</taxon>
        <taxon>Mycenaceae</taxon>
        <taxon>Mycena</taxon>
    </lineage>
</organism>
<feature type="compositionally biased region" description="Acidic residues" evidence="1">
    <location>
        <begin position="144"/>
        <end position="154"/>
    </location>
</feature>
<evidence type="ECO:0000313" key="2">
    <source>
        <dbReference type="EMBL" id="KAJ7677596.1"/>
    </source>
</evidence>
<protein>
    <submittedName>
        <fullName evidence="2">Uncharacterized protein</fullName>
    </submittedName>
</protein>
<dbReference type="AlphaFoldDB" id="A0AAD7D7N6"/>
<accession>A0AAD7D7N6</accession>
<feature type="region of interest" description="Disordered" evidence="1">
    <location>
        <begin position="136"/>
        <end position="167"/>
    </location>
</feature>
<sequence>MPGLDKAVNTMTQHINMKFDTLDDSKLLKIFGPILDKCFSPAYPSGTELLAEVKQVHETWLKLQSAPVSPGSRPSFSVAPHNGEPAAPDHTGLHRVTPPHTQQRSSTMHPFHSARCETSRHIPAYINTPWVNSSPAAHACGDPDNGDGDGDGEAEPSKVAGETPVSSVRSAGLATLMAVSSSFVRARVPEPNNERGYAHTAALEEAGPSVQGPTRDGHRSIRAQTSRKLRPHDNSRIHGNPCLRGMWCGTGEGRVTKPHLRRGFLYEADDLQKAMIPGRSKAEGILHPPSTTFGSRSGRLIPGNRGTI</sequence>
<keyword evidence="3" id="KW-1185">Reference proteome</keyword>
<dbReference type="Proteomes" id="UP001221757">
    <property type="component" value="Unassembled WGS sequence"/>
</dbReference>
<comment type="caution">
    <text evidence="2">The sequence shown here is derived from an EMBL/GenBank/DDBJ whole genome shotgun (WGS) entry which is preliminary data.</text>
</comment>
<feature type="region of interest" description="Disordered" evidence="1">
    <location>
        <begin position="66"/>
        <end position="91"/>
    </location>
</feature>
<proteinExistence type="predicted"/>
<feature type="region of interest" description="Disordered" evidence="1">
    <location>
        <begin position="289"/>
        <end position="308"/>
    </location>
</feature>
<gene>
    <name evidence="2" type="ORF">B0H17DRAFT_1236097</name>
</gene>
<name>A0AAD7D7N6_MYCRO</name>